<evidence type="ECO:0000313" key="2">
    <source>
        <dbReference type="EMBL" id="KAF3057537.1"/>
    </source>
</evidence>
<protein>
    <submittedName>
        <fullName evidence="2">Uncharacterized protein</fullName>
    </submittedName>
</protein>
<sequence>MRFSVTSIILGAAAIAGQSGQVSASPTENWGIMCTDVNLGGTCSGFKSPSNDCTFMVSTIGLQSRQTSDQHWMNRPIREKSYAVDTTQDDYIQAN</sequence>
<dbReference type="AlphaFoldDB" id="A0A9P5C7R9"/>
<name>A0A9P5C7R9_9HYPO</name>
<accession>A0A9P5C7R9</accession>
<keyword evidence="3" id="KW-1185">Reference proteome</keyword>
<comment type="caution">
    <text evidence="2">The sequence shown here is derived from an EMBL/GenBank/DDBJ whole genome shotgun (WGS) entry which is preliminary data.</text>
</comment>
<evidence type="ECO:0000256" key="1">
    <source>
        <dbReference type="SAM" id="SignalP"/>
    </source>
</evidence>
<dbReference type="EMBL" id="QLNT01000029">
    <property type="protein sequence ID" value="KAF3057537.1"/>
    <property type="molecule type" value="Genomic_DNA"/>
</dbReference>
<reference evidence="2 3" key="1">
    <citation type="submission" date="2018-06" db="EMBL/GenBank/DDBJ databases">
        <title>Genome analysis of cellulolytic fungus Trichoderma lentiforme CFAM-422.</title>
        <authorList>
            <person name="Steindorff A.S."/>
            <person name="Formighieri E.F."/>
            <person name="Midorikawa G.E.O."/>
            <person name="Tamietti M.S."/>
            <person name="Ramos E.Z."/>
            <person name="Silva A.S."/>
            <person name="Bon E.P.S."/>
            <person name="Mendes T.D."/>
            <person name="Damaso M.C.T."/>
            <person name="Favaro L.C.L."/>
        </authorList>
    </citation>
    <scope>NUCLEOTIDE SEQUENCE [LARGE SCALE GENOMIC DNA]</scope>
    <source>
        <strain evidence="2 3">CFAM-422</strain>
    </source>
</reference>
<dbReference type="Proteomes" id="UP000801864">
    <property type="component" value="Unassembled WGS sequence"/>
</dbReference>
<feature type="chain" id="PRO_5040376466" evidence="1">
    <location>
        <begin position="25"/>
        <end position="95"/>
    </location>
</feature>
<keyword evidence="1" id="KW-0732">Signal</keyword>
<gene>
    <name evidence="2" type="ORF">CFAM422_012389</name>
</gene>
<organism evidence="2 3">
    <name type="scientific">Trichoderma lentiforme</name>
    <dbReference type="NCBI Taxonomy" id="1567552"/>
    <lineage>
        <taxon>Eukaryota</taxon>
        <taxon>Fungi</taxon>
        <taxon>Dikarya</taxon>
        <taxon>Ascomycota</taxon>
        <taxon>Pezizomycotina</taxon>
        <taxon>Sordariomycetes</taxon>
        <taxon>Hypocreomycetidae</taxon>
        <taxon>Hypocreales</taxon>
        <taxon>Hypocreaceae</taxon>
        <taxon>Trichoderma</taxon>
    </lineage>
</organism>
<evidence type="ECO:0000313" key="3">
    <source>
        <dbReference type="Proteomes" id="UP000801864"/>
    </source>
</evidence>
<feature type="signal peptide" evidence="1">
    <location>
        <begin position="1"/>
        <end position="24"/>
    </location>
</feature>
<proteinExistence type="predicted"/>